<dbReference type="InterPro" id="IPR011011">
    <property type="entry name" value="Znf_FYVE_PHD"/>
</dbReference>
<dbReference type="EMBL" id="CAVLGL010000159">
    <property type="protein sequence ID" value="CAK1604036.1"/>
    <property type="molecule type" value="Genomic_DNA"/>
</dbReference>
<comment type="caution">
    <text evidence="2">The sequence shown here is derived from an EMBL/GenBank/DDBJ whole genome shotgun (WGS) entry which is preliminary data.</text>
</comment>
<name>A0AAV1MCP1_9NEOP</name>
<dbReference type="AlphaFoldDB" id="A0AAV1MCP1"/>
<feature type="compositionally biased region" description="Polar residues" evidence="1">
    <location>
        <begin position="82"/>
        <end position="92"/>
    </location>
</feature>
<dbReference type="SUPFAM" id="SSF57903">
    <property type="entry name" value="FYVE/PHD zinc finger"/>
    <property type="match status" value="1"/>
</dbReference>
<keyword evidence="3" id="KW-1185">Reference proteome</keyword>
<feature type="region of interest" description="Disordered" evidence="1">
    <location>
        <begin position="79"/>
        <end position="101"/>
    </location>
</feature>
<evidence type="ECO:0008006" key="4">
    <source>
        <dbReference type="Google" id="ProtNLM"/>
    </source>
</evidence>
<evidence type="ECO:0000313" key="3">
    <source>
        <dbReference type="Proteomes" id="UP001314205"/>
    </source>
</evidence>
<evidence type="ECO:0000256" key="1">
    <source>
        <dbReference type="SAM" id="MobiDB-lite"/>
    </source>
</evidence>
<dbReference type="Proteomes" id="UP001314205">
    <property type="component" value="Unassembled WGS sequence"/>
</dbReference>
<evidence type="ECO:0000313" key="2">
    <source>
        <dbReference type="EMBL" id="CAK1604036.1"/>
    </source>
</evidence>
<sequence length="101" mass="11622">MSVDYRACGVQVPDGFYMKCSKKQCENVYDLKCLGVTQNEFSSFSDKDTKQWVCPECVCSKPKPKRYDPDTPIRRIPELKTFTPSANVNTQRGSRKKLMDE</sequence>
<proteinExistence type="predicted"/>
<dbReference type="Gene3D" id="3.30.40.10">
    <property type="entry name" value="Zinc/RING finger domain, C3HC4 (zinc finger)"/>
    <property type="match status" value="1"/>
</dbReference>
<accession>A0AAV1MCP1</accession>
<gene>
    <name evidence="2" type="ORF">PARMNEM_LOCUS22317</name>
</gene>
<reference evidence="2 3" key="1">
    <citation type="submission" date="2023-11" db="EMBL/GenBank/DDBJ databases">
        <authorList>
            <person name="Hedman E."/>
            <person name="Englund M."/>
            <person name="Stromberg M."/>
            <person name="Nyberg Akerstrom W."/>
            <person name="Nylinder S."/>
            <person name="Jareborg N."/>
            <person name="Kallberg Y."/>
            <person name="Kronander E."/>
        </authorList>
    </citation>
    <scope>NUCLEOTIDE SEQUENCE [LARGE SCALE GENOMIC DNA]</scope>
</reference>
<organism evidence="2 3">
    <name type="scientific">Parnassius mnemosyne</name>
    <name type="common">clouded apollo</name>
    <dbReference type="NCBI Taxonomy" id="213953"/>
    <lineage>
        <taxon>Eukaryota</taxon>
        <taxon>Metazoa</taxon>
        <taxon>Ecdysozoa</taxon>
        <taxon>Arthropoda</taxon>
        <taxon>Hexapoda</taxon>
        <taxon>Insecta</taxon>
        <taxon>Pterygota</taxon>
        <taxon>Neoptera</taxon>
        <taxon>Endopterygota</taxon>
        <taxon>Lepidoptera</taxon>
        <taxon>Glossata</taxon>
        <taxon>Ditrysia</taxon>
        <taxon>Papilionoidea</taxon>
        <taxon>Papilionidae</taxon>
        <taxon>Parnassiinae</taxon>
        <taxon>Parnassini</taxon>
        <taxon>Parnassius</taxon>
        <taxon>Driopa</taxon>
    </lineage>
</organism>
<dbReference type="InterPro" id="IPR013083">
    <property type="entry name" value="Znf_RING/FYVE/PHD"/>
</dbReference>
<protein>
    <recommendedName>
        <fullName evidence="4">PHD-type domain-containing protein</fullName>
    </recommendedName>
</protein>